<feature type="transmembrane region" description="Helical" evidence="1">
    <location>
        <begin position="71"/>
        <end position="89"/>
    </location>
</feature>
<feature type="transmembrane region" description="Helical" evidence="1">
    <location>
        <begin position="5"/>
        <end position="23"/>
    </location>
</feature>
<evidence type="ECO:0000313" key="3">
    <source>
        <dbReference type="EMBL" id="RFM29884.1"/>
    </source>
</evidence>
<proteinExistence type="predicted"/>
<dbReference type="PANTHER" id="PTHR28008:SF1">
    <property type="entry name" value="DOMAIN PROTEIN, PUTATIVE (AFU_ORTHOLOGUE AFUA_3G10980)-RELATED"/>
    <property type="match status" value="1"/>
</dbReference>
<dbReference type="Proteomes" id="UP000261284">
    <property type="component" value="Unassembled WGS sequence"/>
</dbReference>
<dbReference type="AlphaFoldDB" id="A0A3E1NPY4"/>
<protein>
    <submittedName>
        <fullName evidence="3">VanZ family protein</fullName>
    </submittedName>
</protein>
<dbReference type="NCBIfam" id="NF037970">
    <property type="entry name" value="vanZ_1"/>
    <property type="match status" value="1"/>
</dbReference>
<dbReference type="PANTHER" id="PTHR28008">
    <property type="entry name" value="DOMAIN PROTEIN, PUTATIVE (AFU_ORTHOLOGUE AFUA_3G10980)-RELATED"/>
    <property type="match status" value="1"/>
</dbReference>
<feature type="transmembrane region" description="Helical" evidence="1">
    <location>
        <begin position="43"/>
        <end position="64"/>
    </location>
</feature>
<organism evidence="3 4">
    <name type="scientific">Deminuibacter soli</name>
    <dbReference type="NCBI Taxonomy" id="2291815"/>
    <lineage>
        <taxon>Bacteria</taxon>
        <taxon>Pseudomonadati</taxon>
        <taxon>Bacteroidota</taxon>
        <taxon>Chitinophagia</taxon>
        <taxon>Chitinophagales</taxon>
        <taxon>Chitinophagaceae</taxon>
        <taxon>Deminuibacter</taxon>
    </lineage>
</organism>
<feature type="domain" description="VanZ-like" evidence="2">
    <location>
        <begin position="35"/>
        <end position="119"/>
    </location>
</feature>
<keyword evidence="1" id="KW-1133">Transmembrane helix</keyword>
<dbReference type="EMBL" id="QTJU01000001">
    <property type="protein sequence ID" value="RFM29884.1"/>
    <property type="molecule type" value="Genomic_DNA"/>
</dbReference>
<accession>A0A3E1NPY4</accession>
<sequence length="137" mass="15727">MKNKWLVILAAVIWFLVTVYLMTIPGNSLPKSPFFELIHVDKWVHIGMFSILVFLFMQGTRLFYKQQQPKAMLAIAVAGVLYGIAMEFVQKYWTVGRSFDITDIIADAVGCIIAYIYVRYLIKRKQLREQTTAAEAA</sequence>
<keyword evidence="1" id="KW-0812">Transmembrane</keyword>
<dbReference type="Pfam" id="PF04892">
    <property type="entry name" value="VanZ"/>
    <property type="match status" value="1"/>
</dbReference>
<gene>
    <name evidence="3" type="ORF">DXN05_02605</name>
</gene>
<dbReference type="OrthoDB" id="1524985at2"/>
<comment type="caution">
    <text evidence="3">The sequence shown here is derived from an EMBL/GenBank/DDBJ whole genome shotgun (WGS) entry which is preliminary data.</text>
</comment>
<reference evidence="3 4" key="1">
    <citation type="submission" date="2018-08" db="EMBL/GenBank/DDBJ databases">
        <title>Chitinophagaceae sp. K23C18032701, a novel bacterium isolated from forest soil.</title>
        <authorList>
            <person name="Wang C."/>
        </authorList>
    </citation>
    <scope>NUCLEOTIDE SEQUENCE [LARGE SCALE GENOMIC DNA]</scope>
    <source>
        <strain evidence="3 4">K23C18032701</strain>
    </source>
</reference>
<evidence type="ECO:0000259" key="2">
    <source>
        <dbReference type="Pfam" id="PF04892"/>
    </source>
</evidence>
<keyword evidence="4" id="KW-1185">Reference proteome</keyword>
<evidence type="ECO:0000313" key="4">
    <source>
        <dbReference type="Proteomes" id="UP000261284"/>
    </source>
</evidence>
<feature type="transmembrane region" description="Helical" evidence="1">
    <location>
        <begin position="101"/>
        <end position="118"/>
    </location>
</feature>
<dbReference type="InterPro" id="IPR006976">
    <property type="entry name" value="VanZ-like"/>
</dbReference>
<name>A0A3E1NPY4_9BACT</name>
<dbReference type="RefSeq" id="WP_116845639.1">
    <property type="nucleotide sequence ID" value="NZ_QTJU01000001.1"/>
</dbReference>
<keyword evidence="1" id="KW-0472">Membrane</keyword>
<evidence type="ECO:0000256" key="1">
    <source>
        <dbReference type="SAM" id="Phobius"/>
    </source>
</evidence>